<accession>A0A894KM76</accession>
<reference evidence="1" key="2">
    <citation type="submission" date="2020-09" db="EMBL/GenBank/DDBJ databases">
        <authorList>
            <person name="Le Lay C."/>
            <person name="Shi M."/>
            <person name="Bucek A."/>
            <person name="Bourguignon T."/>
            <person name="Lo N."/>
            <person name="Holmes E.C."/>
        </authorList>
    </citation>
    <scope>NUCLEOTIDE SEQUENCE</scope>
    <source>
        <strain evidence="1">1v_8</strain>
        <strain evidence="2">2v_20</strain>
    </source>
</reference>
<name>A0A894KM76_9VIRU</name>
<sequence length="451" mass="48702">MSNFWDILKGNYSLYPKNNEYGTELANMHANFADTREMSNLGAAVFAHPEGLQETSFDKARIYGVGGPIGQYSRADAAGLNAYDTMKNNFSQHDLLKNVPEGIKDAPMELKPMLNDANYGFSRAGLGTFNRPTINNLRGEAVRDMFTGGSSLNLPSRPMAYNNFVQGGVINRPPPLMESMRDINFMDSNGPTFRALENNNFDFGVDDYWVDDAGEFADLARQEPTMYNSNASDLHFGASQTTRTSSMNSTISDASDLMNDSMMDRFAALKQGSPTATAVENTLAPIKELGTQTEPVTPGNVAKASTDSMANAAGIVVPAMQMMGQFYDSMLAKNVEGKATEIQNETVRQATSNAMGMGLRAQAYNAKAQGDLRAASSSWSSVAGKLGAMSLIGWNKYSTGGVKFNAQEVAPNDTFKTLNTPSGRVDPMTTRGVIEQNMSENGSTNGTESTT</sequence>
<dbReference type="EMBL" id="MW052063">
    <property type="protein sequence ID" value="QRW42877.1"/>
    <property type="molecule type" value="Genomic_RNA"/>
</dbReference>
<evidence type="ECO:0000313" key="2">
    <source>
        <dbReference type="EMBL" id="QRW42899.1"/>
    </source>
</evidence>
<evidence type="ECO:0000313" key="1">
    <source>
        <dbReference type="EMBL" id="QRW42877.1"/>
    </source>
</evidence>
<organism evidence="1">
    <name type="scientific">Nuksystermes virus</name>
    <dbReference type="NCBI Taxonomy" id="2796622"/>
    <lineage>
        <taxon>Viruses</taxon>
        <taxon>Riboviria</taxon>
    </lineage>
</organism>
<proteinExistence type="predicted"/>
<reference evidence="1" key="1">
    <citation type="journal article" date="2020" name="Viruses">
        <title>Unmapped RNA Virus Diversity in Termites and their Symbionts.</title>
        <authorList>
            <person name="Lay C.L."/>
            <person name="Shi M."/>
            <person name="Bucek A."/>
            <person name="Bourguignon T."/>
            <person name="Lo N."/>
            <person name="Holmes E.C."/>
        </authorList>
    </citation>
    <scope>NUCLEOTIDE SEQUENCE</scope>
    <source>
        <strain evidence="1">1v_8</strain>
        <strain evidence="2">2v_20</strain>
    </source>
</reference>
<protein>
    <submittedName>
        <fullName evidence="1">Uncharacterized protein</fullName>
    </submittedName>
</protein>
<dbReference type="EMBL" id="MW052145">
    <property type="protein sequence ID" value="QRW42899.1"/>
    <property type="molecule type" value="Genomic_RNA"/>
</dbReference>